<sequence>MLPHLQERFFRDEHELNTGTWSFEAADEDGIRQLPVEEALKKAGAVLPLKPARMVTERDGIEVIRSDAAELYGYPIIKAERIWITAMSHTLFIIDRLKAERPVRVVSSFMLNDDDNRMKVKAAAETKLVLRRNAAGMKFFQVSAASGGEASRSSLWIGDTPYSGPVEMNASTFRFTGDSCQTEHIHVYAAARDDTEAVKEWHILPLTDRQFYVEPPAGLTGYSLELGENDELVVRSHPDGNVRTICYSSH</sequence>
<comment type="caution">
    <text evidence="1">The sequence shown here is derived from an EMBL/GenBank/DDBJ whole genome shotgun (WGS) entry which is preliminary data.</text>
</comment>
<reference evidence="1 2" key="1">
    <citation type="submission" date="2021-07" db="EMBL/GenBank/DDBJ databases">
        <title>Paenibacillus radiodurans sp. nov., isolated from the southeastern edge of Tengger Desert.</title>
        <authorList>
            <person name="Zhang G."/>
        </authorList>
    </citation>
    <scope>NUCLEOTIDE SEQUENCE [LARGE SCALE GENOMIC DNA]</scope>
    <source>
        <strain evidence="1 2">CCM 7311</strain>
    </source>
</reference>
<proteinExistence type="predicted"/>
<evidence type="ECO:0000313" key="2">
    <source>
        <dbReference type="Proteomes" id="UP001519887"/>
    </source>
</evidence>
<gene>
    <name evidence="1" type="ORF">K0U00_19040</name>
</gene>
<accession>A0ABS7C5H9</accession>
<dbReference type="EMBL" id="JAHZIK010000505">
    <property type="protein sequence ID" value="MBW7456129.1"/>
    <property type="molecule type" value="Genomic_DNA"/>
</dbReference>
<organism evidence="1 2">
    <name type="scientific">Paenibacillus sepulcri</name>
    <dbReference type="NCBI Taxonomy" id="359917"/>
    <lineage>
        <taxon>Bacteria</taxon>
        <taxon>Bacillati</taxon>
        <taxon>Bacillota</taxon>
        <taxon>Bacilli</taxon>
        <taxon>Bacillales</taxon>
        <taxon>Paenibacillaceae</taxon>
        <taxon>Paenibacillus</taxon>
    </lineage>
</organism>
<keyword evidence="2" id="KW-1185">Reference proteome</keyword>
<dbReference type="RefSeq" id="WP_210039799.1">
    <property type="nucleotide sequence ID" value="NZ_JBHLVU010000008.1"/>
</dbReference>
<dbReference type="Proteomes" id="UP001519887">
    <property type="component" value="Unassembled WGS sequence"/>
</dbReference>
<name>A0ABS7C5H9_9BACL</name>
<protein>
    <submittedName>
        <fullName evidence="1">Uncharacterized protein</fullName>
    </submittedName>
</protein>
<evidence type="ECO:0000313" key="1">
    <source>
        <dbReference type="EMBL" id="MBW7456129.1"/>
    </source>
</evidence>